<feature type="domain" description="Nudix hydrolase" evidence="7">
    <location>
        <begin position="153"/>
        <end position="278"/>
    </location>
</feature>
<keyword evidence="9" id="KW-1185">Reference proteome</keyword>
<organism evidence="8 9">
    <name type="scientific">Lachnoclostridium phytofermentans (strain ATCC 700394 / DSM 18823 / ISDg)</name>
    <name type="common">Clostridium phytofermentans</name>
    <dbReference type="NCBI Taxonomy" id="357809"/>
    <lineage>
        <taxon>Bacteria</taxon>
        <taxon>Bacillati</taxon>
        <taxon>Bacillota</taxon>
        <taxon>Clostridia</taxon>
        <taxon>Lachnospirales</taxon>
        <taxon>Lachnospiraceae</taxon>
    </lineage>
</organism>
<dbReference type="Pfam" id="PF09297">
    <property type="entry name" value="Zn_ribbon_NUD"/>
    <property type="match status" value="1"/>
</dbReference>
<dbReference type="InterPro" id="IPR049734">
    <property type="entry name" value="NudC-like_C"/>
</dbReference>
<evidence type="ECO:0000256" key="2">
    <source>
        <dbReference type="ARBA" id="ARBA00012381"/>
    </source>
</evidence>
<dbReference type="Gene3D" id="3.90.79.20">
    <property type="match status" value="1"/>
</dbReference>
<evidence type="ECO:0000256" key="4">
    <source>
        <dbReference type="ARBA" id="ARBA00022801"/>
    </source>
</evidence>
<dbReference type="Proteomes" id="UP000000370">
    <property type="component" value="Chromosome"/>
</dbReference>
<dbReference type="EC" id="3.6.1.22" evidence="2"/>
<accession>A9KMS0</accession>
<evidence type="ECO:0000313" key="9">
    <source>
        <dbReference type="Proteomes" id="UP000000370"/>
    </source>
</evidence>
<dbReference type="PROSITE" id="PS00893">
    <property type="entry name" value="NUDIX_BOX"/>
    <property type="match status" value="1"/>
</dbReference>
<keyword evidence="6" id="KW-0520">NAD</keyword>
<dbReference type="InterPro" id="IPR000086">
    <property type="entry name" value="NUDIX_hydrolase_dom"/>
</dbReference>
<dbReference type="RefSeq" id="WP_012199163.1">
    <property type="nucleotide sequence ID" value="NC_010001.1"/>
</dbReference>
<dbReference type="PANTHER" id="PTHR11383:SF3">
    <property type="entry name" value="NAD(P)H PYROPHOSPHATASE NUDT13, MITOCHONDRIAL"/>
    <property type="match status" value="1"/>
</dbReference>
<reference evidence="9" key="1">
    <citation type="submission" date="2007-11" db="EMBL/GenBank/DDBJ databases">
        <title>Complete genome sequence of Clostridium phytofermentans ISDg.</title>
        <authorList>
            <person name="Leschine S.B."/>
            <person name="Warnick T.A."/>
            <person name="Blanchard J.L."/>
            <person name="Schnell D.J."/>
            <person name="Petit E.L."/>
            <person name="LaTouf W.G."/>
            <person name="Copeland A."/>
            <person name="Lucas S."/>
            <person name="Lapidus A."/>
            <person name="Barry K."/>
            <person name="Glavina del Rio T."/>
            <person name="Dalin E."/>
            <person name="Tice H."/>
            <person name="Pitluck S."/>
            <person name="Kiss H."/>
            <person name="Brettin T."/>
            <person name="Bruce D."/>
            <person name="Detter J.C."/>
            <person name="Han C."/>
            <person name="Kuske C."/>
            <person name="Schmutz J."/>
            <person name="Larimer F."/>
            <person name="Land M."/>
            <person name="Hauser L."/>
            <person name="Kyrpides N."/>
            <person name="Kim E.A."/>
            <person name="Richardson P."/>
        </authorList>
    </citation>
    <scope>NUCLEOTIDE SEQUENCE [LARGE SCALE GENOMIC DNA]</scope>
    <source>
        <strain evidence="9">ATCC 700394 / DSM 18823 / ISDg</strain>
    </source>
</reference>
<dbReference type="KEGG" id="cpy:Cphy_1137"/>
<dbReference type="AlphaFoldDB" id="A9KMS0"/>
<dbReference type="GO" id="GO:0046872">
    <property type="term" value="F:metal ion binding"/>
    <property type="evidence" value="ECO:0007669"/>
    <property type="project" value="UniProtKB-KW"/>
</dbReference>
<evidence type="ECO:0000313" key="8">
    <source>
        <dbReference type="EMBL" id="ABX41515.1"/>
    </source>
</evidence>
<dbReference type="PROSITE" id="PS51462">
    <property type="entry name" value="NUDIX"/>
    <property type="match status" value="1"/>
</dbReference>
<evidence type="ECO:0000256" key="3">
    <source>
        <dbReference type="ARBA" id="ARBA00022723"/>
    </source>
</evidence>
<keyword evidence="4 8" id="KW-0378">Hydrolase</keyword>
<evidence type="ECO:0000256" key="6">
    <source>
        <dbReference type="ARBA" id="ARBA00023027"/>
    </source>
</evidence>
<dbReference type="CDD" id="cd03429">
    <property type="entry name" value="NUDIX_NADH_pyrophosphatase_Nudt13"/>
    <property type="match status" value="1"/>
</dbReference>
<dbReference type="EMBL" id="CP000885">
    <property type="protein sequence ID" value="ABX41515.1"/>
    <property type="molecule type" value="Genomic_DNA"/>
</dbReference>
<dbReference type="SUPFAM" id="SSF55811">
    <property type="entry name" value="Nudix"/>
    <property type="match status" value="1"/>
</dbReference>
<dbReference type="STRING" id="357809.Cphy_1137"/>
<dbReference type="PANTHER" id="PTHR11383">
    <property type="entry name" value="NUCLEOSIDE DIPHOSPHATE-LINKED MOIETY X MOTIF 13"/>
    <property type="match status" value="1"/>
</dbReference>
<dbReference type="InterPro" id="IPR020084">
    <property type="entry name" value="NUDIX_hydrolase_CS"/>
</dbReference>
<dbReference type="Pfam" id="PF00293">
    <property type="entry name" value="NUDIX"/>
    <property type="match status" value="1"/>
</dbReference>
<proteinExistence type="predicted"/>
<evidence type="ECO:0000256" key="5">
    <source>
        <dbReference type="ARBA" id="ARBA00022842"/>
    </source>
</evidence>
<dbReference type="GO" id="GO:0016787">
    <property type="term" value="F:hydrolase activity"/>
    <property type="evidence" value="ECO:0007669"/>
    <property type="project" value="UniProtKB-KW"/>
</dbReference>
<dbReference type="NCBIfam" id="NF001299">
    <property type="entry name" value="PRK00241.1"/>
    <property type="match status" value="1"/>
</dbReference>
<sequence length="286" mass="33482">MIHDIEPHILRNEYKNIKPQEKDLCIWFSKGEVLLSKDTECPFPTFEEVSKIKPSLSDRLFEEAEYLFQIDNQSFFLWINDNLEELTTEYQFEKQEIFRTLKPKHYAFAGITACQLYRFKLNNRYCGRCGKEMKHSLTERAYTCDACSKVTYPTISPAIIVAITNGDRLLLTRYARGNYKRYGLVAGFVEVGETFEETVKREVMEEVGLKIKNIRYYKSQPWSFSDSMMIGFYADLDGDDKVTLQEDELAEATWFSRDEIPYNESSISIAQELIENFRNGNHAEMI</sequence>
<keyword evidence="3" id="KW-0479">Metal-binding</keyword>
<dbReference type="eggNOG" id="COG2816">
    <property type="taxonomic scope" value="Bacteria"/>
</dbReference>
<protein>
    <recommendedName>
        <fullName evidence="2">NAD(+) diphosphatase</fullName>
        <ecNumber evidence="2">3.6.1.22</ecNumber>
    </recommendedName>
</protein>
<comment type="cofactor">
    <cofactor evidence="1">
        <name>Mg(2+)</name>
        <dbReference type="ChEBI" id="CHEBI:18420"/>
    </cofactor>
</comment>
<dbReference type="HOGENOM" id="CLU_037162_0_1_9"/>
<evidence type="ECO:0000259" key="7">
    <source>
        <dbReference type="PROSITE" id="PS51462"/>
    </source>
</evidence>
<name>A9KMS0_LACP7</name>
<evidence type="ECO:0000256" key="1">
    <source>
        <dbReference type="ARBA" id="ARBA00001946"/>
    </source>
</evidence>
<dbReference type="Gene3D" id="3.90.79.10">
    <property type="entry name" value="Nucleoside Triphosphate Pyrophosphohydrolase"/>
    <property type="match status" value="1"/>
</dbReference>
<keyword evidence="5" id="KW-0460">Magnesium</keyword>
<dbReference type="OrthoDB" id="9787476at2"/>
<dbReference type="InterPro" id="IPR015376">
    <property type="entry name" value="Znr_NADH_PPase"/>
</dbReference>
<dbReference type="InterPro" id="IPR015797">
    <property type="entry name" value="NUDIX_hydrolase-like_dom_sf"/>
</dbReference>
<gene>
    <name evidence="8" type="ordered locus">Cphy_1137</name>
</gene>